<dbReference type="PROSITE" id="PS51257">
    <property type="entry name" value="PROKAR_LIPOPROTEIN"/>
    <property type="match status" value="1"/>
</dbReference>
<proteinExistence type="inferred from homology"/>
<keyword evidence="4" id="KW-1134">Transmembrane beta strand</keyword>
<keyword evidence="5 19" id="KW-0762">Sugar transport</keyword>
<comment type="similarity">
    <text evidence="2">Belongs to the BexD/CtrA/VexA family.</text>
</comment>
<keyword evidence="9" id="KW-0406">Ion transport</keyword>
<keyword evidence="11 15" id="KW-0472">Membrane</keyword>
<keyword evidence="13" id="KW-0998">Cell outer membrane</keyword>
<evidence type="ECO:0000256" key="5">
    <source>
        <dbReference type="ARBA" id="ARBA00022597"/>
    </source>
</evidence>
<evidence type="ECO:0000256" key="16">
    <source>
        <dbReference type="SAM" id="SignalP"/>
    </source>
</evidence>
<evidence type="ECO:0000256" key="14">
    <source>
        <dbReference type="ARBA" id="ARBA00023288"/>
    </source>
</evidence>
<feature type="domain" description="SLBB" evidence="18">
    <location>
        <begin position="140"/>
        <end position="219"/>
    </location>
</feature>
<dbReference type="PANTHER" id="PTHR33619:SF3">
    <property type="entry name" value="POLYSACCHARIDE EXPORT PROTEIN GFCE-RELATED"/>
    <property type="match status" value="1"/>
</dbReference>
<evidence type="ECO:0000313" key="19">
    <source>
        <dbReference type="EMBL" id="GLB51561.1"/>
    </source>
</evidence>
<dbReference type="RefSeq" id="WP_281752218.1">
    <property type="nucleotide sequence ID" value="NZ_BRVP01000003.1"/>
</dbReference>
<dbReference type="GO" id="GO:0015159">
    <property type="term" value="F:polysaccharide transmembrane transporter activity"/>
    <property type="evidence" value="ECO:0007669"/>
    <property type="project" value="InterPro"/>
</dbReference>
<dbReference type="InterPro" id="IPR054765">
    <property type="entry name" value="SLBB_dom"/>
</dbReference>
<dbReference type="Proteomes" id="UP001143545">
    <property type="component" value="Unassembled WGS sequence"/>
</dbReference>
<dbReference type="PANTHER" id="PTHR33619">
    <property type="entry name" value="POLYSACCHARIDE EXPORT PROTEIN GFCE-RELATED"/>
    <property type="match status" value="1"/>
</dbReference>
<accession>A0A9W6EUD0</accession>
<dbReference type="AlphaFoldDB" id="A0A9W6EUD0"/>
<dbReference type="GO" id="GO:0015288">
    <property type="term" value="F:porin activity"/>
    <property type="evidence" value="ECO:0007669"/>
    <property type="project" value="UniProtKB-KW"/>
</dbReference>
<dbReference type="InterPro" id="IPR049712">
    <property type="entry name" value="Poly_export"/>
</dbReference>
<evidence type="ECO:0000256" key="11">
    <source>
        <dbReference type="ARBA" id="ARBA00023136"/>
    </source>
</evidence>
<sequence>MKKLSYGLILISLFLGSCASKKDVLYFQNAKVNVPKDVEIPQIKIQVNDILSVKIGAENPEVAAPYNLNLSSGSVNNNIEVLKLQGYLVSNEGTIFLPVIGSVDVLGKTIPEAKDYIAGILKEQGRLDNPDVNIRIINSKVSVMGEVKAPGTYTYAEQQITLLQALGYAGDLTINGNRDDVMLIREEGGERTIVHIDLTKTDWFDSPYFFMKQNDVIYVGPNNAKVKSSGVIGNASTLLTAASVILSAIVLITK</sequence>
<keyword evidence="3" id="KW-0813">Transport</keyword>
<keyword evidence="6 15" id="KW-0812">Transmembrane</keyword>
<name>A0A9W6EUD0_9FLAO</name>
<evidence type="ECO:0000259" key="17">
    <source>
        <dbReference type="Pfam" id="PF02563"/>
    </source>
</evidence>
<dbReference type="Gene3D" id="3.30.1950.10">
    <property type="entry name" value="wza like domain"/>
    <property type="match status" value="1"/>
</dbReference>
<dbReference type="Gene3D" id="3.10.560.10">
    <property type="entry name" value="Outer membrane lipoprotein wza domain like"/>
    <property type="match status" value="2"/>
</dbReference>
<evidence type="ECO:0000256" key="13">
    <source>
        <dbReference type="ARBA" id="ARBA00023237"/>
    </source>
</evidence>
<keyword evidence="7 16" id="KW-0732">Signal</keyword>
<feature type="signal peptide" evidence="16">
    <location>
        <begin position="1"/>
        <end position="19"/>
    </location>
</feature>
<dbReference type="GO" id="GO:0006811">
    <property type="term" value="P:monoatomic ion transport"/>
    <property type="evidence" value="ECO:0007669"/>
    <property type="project" value="UniProtKB-KW"/>
</dbReference>
<feature type="transmembrane region" description="Helical" evidence="15">
    <location>
        <begin position="231"/>
        <end position="252"/>
    </location>
</feature>
<evidence type="ECO:0000256" key="1">
    <source>
        <dbReference type="ARBA" id="ARBA00004571"/>
    </source>
</evidence>
<dbReference type="InterPro" id="IPR003715">
    <property type="entry name" value="Poly_export_N"/>
</dbReference>
<evidence type="ECO:0000259" key="18">
    <source>
        <dbReference type="Pfam" id="PF22461"/>
    </source>
</evidence>
<reference evidence="19" key="1">
    <citation type="submission" date="2022-07" db="EMBL/GenBank/DDBJ databases">
        <title>Taxonomy of Novel Oxalotrophic and Methylotrophic Bacteria.</title>
        <authorList>
            <person name="Sahin N."/>
            <person name="Tani A."/>
        </authorList>
    </citation>
    <scope>NUCLEOTIDE SEQUENCE</scope>
    <source>
        <strain evidence="19">AM327</strain>
    </source>
</reference>
<gene>
    <name evidence="19" type="ORF">NBRC110019_06000</name>
</gene>
<keyword evidence="10" id="KW-0626">Porin</keyword>
<keyword evidence="14" id="KW-0449">Lipoprotein</keyword>
<dbReference type="Pfam" id="PF02563">
    <property type="entry name" value="Poly_export"/>
    <property type="match status" value="1"/>
</dbReference>
<evidence type="ECO:0000256" key="8">
    <source>
        <dbReference type="ARBA" id="ARBA00023047"/>
    </source>
</evidence>
<evidence type="ECO:0000256" key="12">
    <source>
        <dbReference type="ARBA" id="ARBA00023139"/>
    </source>
</evidence>
<comment type="caution">
    <text evidence="19">The sequence shown here is derived from an EMBL/GenBank/DDBJ whole genome shotgun (WGS) entry which is preliminary data.</text>
</comment>
<evidence type="ECO:0000256" key="3">
    <source>
        <dbReference type="ARBA" id="ARBA00022448"/>
    </source>
</evidence>
<feature type="domain" description="Polysaccharide export protein N-terminal" evidence="17">
    <location>
        <begin position="41"/>
        <end position="136"/>
    </location>
</feature>
<keyword evidence="12" id="KW-0564">Palmitate</keyword>
<organism evidence="19 20">
    <name type="scientific">Neptunitalea chrysea</name>
    <dbReference type="NCBI Taxonomy" id="1647581"/>
    <lineage>
        <taxon>Bacteria</taxon>
        <taxon>Pseudomonadati</taxon>
        <taxon>Bacteroidota</taxon>
        <taxon>Flavobacteriia</taxon>
        <taxon>Flavobacteriales</taxon>
        <taxon>Flavobacteriaceae</taxon>
        <taxon>Neptunitalea</taxon>
    </lineage>
</organism>
<evidence type="ECO:0000256" key="10">
    <source>
        <dbReference type="ARBA" id="ARBA00023114"/>
    </source>
</evidence>
<evidence type="ECO:0000256" key="7">
    <source>
        <dbReference type="ARBA" id="ARBA00022729"/>
    </source>
</evidence>
<evidence type="ECO:0000256" key="4">
    <source>
        <dbReference type="ARBA" id="ARBA00022452"/>
    </source>
</evidence>
<evidence type="ECO:0000256" key="15">
    <source>
        <dbReference type="SAM" id="Phobius"/>
    </source>
</evidence>
<dbReference type="EMBL" id="BRVP01000003">
    <property type="protein sequence ID" value="GLB51561.1"/>
    <property type="molecule type" value="Genomic_DNA"/>
</dbReference>
<comment type="subcellular location">
    <subcellularLocation>
        <location evidence="1">Cell outer membrane</location>
        <topology evidence="1">Multi-pass membrane protein</topology>
    </subcellularLocation>
</comment>
<dbReference type="GO" id="GO:0009279">
    <property type="term" value="C:cell outer membrane"/>
    <property type="evidence" value="ECO:0007669"/>
    <property type="project" value="UniProtKB-SubCell"/>
</dbReference>
<evidence type="ECO:0000313" key="20">
    <source>
        <dbReference type="Proteomes" id="UP001143545"/>
    </source>
</evidence>
<evidence type="ECO:0000256" key="9">
    <source>
        <dbReference type="ARBA" id="ARBA00023065"/>
    </source>
</evidence>
<keyword evidence="8" id="KW-0625">Polysaccharide transport</keyword>
<evidence type="ECO:0000256" key="2">
    <source>
        <dbReference type="ARBA" id="ARBA00009450"/>
    </source>
</evidence>
<keyword evidence="15" id="KW-1133">Transmembrane helix</keyword>
<protein>
    <submittedName>
        <fullName evidence="19">Sugar transporter</fullName>
    </submittedName>
</protein>
<keyword evidence="20" id="KW-1185">Reference proteome</keyword>
<evidence type="ECO:0000256" key="6">
    <source>
        <dbReference type="ARBA" id="ARBA00022692"/>
    </source>
</evidence>
<feature type="chain" id="PRO_5040739538" evidence="16">
    <location>
        <begin position="20"/>
        <end position="254"/>
    </location>
</feature>
<dbReference type="GO" id="GO:0046930">
    <property type="term" value="C:pore complex"/>
    <property type="evidence" value="ECO:0007669"/>
    <property type="project" value="UniProtKB-KW"/>
</dbReference>
<dbReference type="Pfam" id="PF22461">
    <property type="entry name" value="SLBB_2"/>
    <property type="match status" value="1"/>
</dbReference>